<name>A0A8S1W8N1_PAROT</name>
<dbReference type="GO" id="GO:0000160">
    <property type="term" value="P:phosphorelay signal transduction system"/>
    <property type="evidence" value="ECO:0007669"/>
    <property type="project" value="InterPro"/>
</dbReference>
<evidence type="ECO:0000313" key="4">
    <source>
        <dbReference type="EMBL" id="CAD8186608.1"/>
    </source>
</evidence>
<dbReference type="AlphaFoldDB" id="A0A8S1W8N1"/>
<dbReference type="SMART" id="SM00448">
    <property type="entry name" value="REC"/>
    <property type="match status" value="1"/>
</dbReference>
<dbReference type="EMBL" id="CAJJDP010000087">
    <property type="protein sequence ID" value="CAD8186608.1"/>
    <property type="molecule type" value="Genomic_DNA"/>
</dbReference>
<evidence type="ECO:0000256" key="1">
    <source>
        <dbReference type="ARBA" id="ARBA00022553"/>
    </source>
</evidence>
<dbReference type="InterPro" id="IPR001789">
    <property type="entry name" value="Sig_transdc_resp-reg_receiver"/>
</dbReference>
<reference evidence="4" key="1">
    <citation type="submission" date="2021-01" db="EMBL/GenBank/DDBJ databases">
        <authorList>
            <consortium name="Genoscope - CEA"/>
            <person name="William W."/>
        </authorList>
    </citation>
    <scope>NUCLEOTIDE SEQUENCE</scope>
</reference>
<dbReference type="PANTHER" id="PTHR43719:SF28">
    <property type="entry name" value="PEROXIDE STRESS-ACTIVATED HISTIDINE KINASE MAK1-RELATED"/>
    <property type="match status" value="1"/>
</dbReference>
<evidence type="ECO:0000259" key="3">
    <source>
        <dbReference type="PROSITE" id="PS50110"/>
    </source>
</evidence>
<sequence>MQLKKITDHTFYLTLKIKYFHTKTNLQQLQQVYINDKESLISDTQIEFQQFRIKYNKETHSFADAEKLSVVSISLQLTITGIEAIESVKSKKCNESCIRYQAIFMDMEMPGLNGIQASAQILEIDRKIKIFIVSGYDKSQFNEEANTIGIKDYIVKPICKDVIQKIILENHL</sequence>
<accession>A0A8S1W8N1</accession>
<keyword evidence="5" id="KW-1185">Reference proteome</keyword>
<feature type="modified residue" description="4-aspartylphosphate" evidence="2">
    <location>
        <position position="106"/>
    </location>
</feature>
<evidence type="ECO:0000256" key="2">
    <source>
        <dbReference type="PROSITE-ProRule" id="PRU00169"/>
    </source>
</evidence>
<protein>
    <recommendedName>
        <fullName evidence="3">Response regulatory domain-containing protein</fullName>
    </recommendedName>
</protein>
<dbReference type="PANTHER" id="PTHR43719">
    <property type="entry name" value="TWO-COMPONENT HISTIDINE KINASE"/>
    <property type="match status" value="1"/>
</dbReference>
<keyword evidence="1 2" id="KW-0597">Phosphoprotein</keyword>
<comment type="caution">
    <text evidence="4">The sequence shown here is derived from an EMBL/GenBank/DDBJ whole genome shotgun (WGS) entry which is preliminary data.</text>
</comment>
<dbReference type="Pfam" id="PF00072">
    <property type="entry name" value="Response_reg"/>
    <property type="match status" value="1"/>
</dbReference>
<organism evidence="4 5">
    <name type="scientific">Paramecium octaurelia</name>
    <dbReference type="NCBI Taxonomy" id="43137"/>
    <lineage>
        <taxon>Eukaryota</taxon>
        <taxon>Sar</taxon>
        <taxon>Alveolata</taxon>
        <taxon>Ciliophora</taxon>
        <taxon>Intramacronucleata</taxon>
        <taxon>Oligohymenophorea</taxon>
        <taxon>Peniculida</taxon>
        <taxon>Parameciidae</taxon>
        <taxon>Paramecium</taxon>
    </lineage>
</organism>
<dbReference type="OrthoDB" id="312675at2759"/>
<dbReference type="Proteomes" id="UP000683925">
    <property type="component" value="Unassembled WGS sequence"/>
</dbReference>
<proteinExistence type="predicted"/>
<gene>
    <name evidence="4" type="ORF">POCTA_138.1.T0880118</name>
</gene>
<feature type="domain" description="Response regulatory" evidence="3">
    <location>
        <begin position="37"/>
        <end position="171"/>
    </location>
</feature>
<dbReference type="InterPro" id="IPR050956">
    <property type="entry name" value="2C_system_His_kinase"/>
</dbReference>
<dbReference type="PROSITE" id="PS50110">
    <property type="entry name" value="RESPONSE_REGULATORY"/>
    <property type="match status" value="1"/>
</dbReference>
<evidence type="ECO:0000313" key="5">
    <source>
        <dbReference type="Proteomes" id="UP000683925"/>
    </source>
</evidence>